<accession>A0A238LDF7</accession>
<protein>
    <recommendedName>
        <fullName evidence="5">IgA FC receptor</fullName>
    </recommendedName>
</protein>
<gene>
    <name evidence="3" type="ORF">LOM8899_01719</name>
</gene>
<evidence type="ECO:0008006" key="5">
    <source>
        <dbReference type="Google" id="ProtNLM"/>
    </source>
</evidence>
<evidence type="ECO:0000256" key="2">
    <source>
        <dbReference type="SAM" id="SignalP"/>
    </source>
</evidence>
<dbReference type="AlphaFoldDB" id="A0A238LDF7"/>
<keyword evidence="2" id="KW-0732">Signal</keyword>
<feature type="region of interest" description="Disordered" evidence="1">
    <location>
        <begin position="146"/>
        <end position="210"/>
    </location>
</feature>
<evidence type="ECO:0000313" key="4">
    <source>
        <dbReference type="Proteomes" id="UP000201613"/>
    </source>
</evidence>
<organism evidence="3 4">
    <name type="scientific">Flavimaricola marinus</name>
    <dbReference type="NCBI Taxonomy" id="1819565"/>
    <lineage>
        <taxon>Bacteria</taxon>
        <taxon>Pseudomonadati</taxon>
        <taxon>Pseudomonadota</taxon>
        <taxon>Alphaproteobacteria</taxon>
        <taxon>Rhodobacterales</taxon>
        <taxon>Paracoccaceae</taxon>
        <taxon>Flavimaricola</taxon>
    </lineage>
</organism>
<reference evidence="4" key="1">
    <citation type="submission" date="2017-05" db="EMBL/GenBank/DDBJ databases">
        <authorList>
            <person name="Rodrigo-Torres L."/>
            <person name="Arahal R. D."/>
            <person name="Lucena T."/>
        </authorList>
    </citation>
    <scope>NUCLEOTIDE SEQUENCE [LARGE SCALE GENOMIC DNA]</scope>
    <source>
        <strain evidence="4">CECT 8899</strain>
    </source>
</reference>
<keyword evidence="4" id="KW-1185">Reference proteome</keyword>
<dbReference type="EMBL" id="FXZK01000002">
    <property type="protein sequence ID" value="SMY07583.1"/>
    <property type="molecule type" value="Genomic_DNA"/>
</dbReference>
<feature type="chain" id="PRO_5012669633" description="IgA FC receptor" evidence="2">
    <location>
        <begin position="24"/>
        <end position="285"/>
    </location>
</feature>
<evidence type="ECO:0000313" key="3">
    <source>
        <dbReference type="EMBL" id="SMY07583.1"/>
    </source>
</evidence>
<dbReference type="Proteomes" id="UP000201613">
    <property type="component" value="Unassembled WGS sequence"/>
</dbReference>
<feature type="compositionally biased region" description="Low complexity" evidence="1">
    <location>
        <begin position="164"/>
        <end position="205"/>
    </location>
</feature>
<evidence type="ECO:0000256" key="1">
    <source>
        <dbReference type="SAM" id="MobiDB-lite"/>
    </source>
</evidence>
<sequence>MRLVRIITIALAPLLLSTSGVFAAPASVWDGPGPRACMGRCSVEWAMSHLSEERQAAVAAAMEEAPMGYSIPITDGATFSMMSYYDQEPRADMRSTVAALDAPEPATGWQFDGWAFVKIAGCQNWAVLLDAPPVLDALGPATGETPLPTAYSPSTGPGQTSFIVPTSTTTVPGTSGTPVVIDTSETVTPTDETPTPTDPTTPVDTVDPETPPVVIDVVDVVDPGDEIDPVGPFPPVDPPTPPIIPIVDPDPPVTPSPVPLPSSLSFLLLSLMALAVWGRSRRGRG</sequence>
<feature type="signal peptide" evidence="2">
    <location>
        <begin position="1"/>
        <end position="23"/>
    </location>
</feature>
<name>A0A238LDF7_9RHOB</name>
<dbReference type="RefSeq" id="WP_133064995.1">
    <property type="nucleotide sequence ID" value="NZ_FXZK01000002.1"/>
</dbReference>
<feature type="compositionally biased region" description="Polar residues" evidence="1">
    <location>
        <begin position="151"/>
        <end position="163"/>
    </location>
</feature>
<proteinExistence type="predicted"/>